<evidence type="ECO:0000256" key="6">
    <source>
        <dbReference type="ARBA" id="ARBA00022475"/>
    </source>
</evidence>
<proteinExistence type="inferred from homology"/>
<keyword evidence="18" id="KW-0576">Peroxisome</keyword>
<dbReference type="InterPro" id="IPR002048">
    <property type="entry name" value="EF_hand_dom"/>
</dbReference>
<accession>A0A0E9QFM9</accession>
<dbReference type="InterPro" id="IPR028846">
    <property type="entry name" value="Recoverin"/>
</dbReference>
<evidence type="ECO:0000256" key="2">
    <source>
        <dbReference type="ARBA" id="ARBA00004275"/>
    </source>
</evidence>
<evidence type="ECO:0000256" key="10">
    <source>
        <dbReference type="ARBA" id="ARBA00022723"/>
    </source>
</evidence>
<dbReference type="InterPro" id="IPR011992">
    <property type="entry name" value="EF-hand-dom_pair"/>
</dbReference>
<keyword evidence="9" id="KW-0597">Phosphoprotein</keyword>
<dbReference type="PROSITE" id="PS50222">
    <property type="entry name" value="EF_HAND_2"/>
    <property type="match status" value="1"/>
</dbReference>
<keyword evidence="16" id="KW-0406">Ion transport</keyword>
<keyword evidence="15" id="KW-0630">Potassium</keyword>
<evidence type="ECO:0000256" key="16">
    <source>
        <dbReference type="ARBA" id="ARBA00023065"/>
    </source>
</evidence>
<evidence type="ECO:0000256" key="7">
    <source>
        <dbReference type="ARBA" id="ARBA00022490"/>
    </source>
</evidence>
<dbReference type="AlphaFoldDB" id="A0A0E9QFM9"/>
<keyword evidence="14" id="KW-0851">Voltage-gated channel</keyword>
<evidence type="ECO:0000256" key="3">
    <source>
        <dbReference type="ARBA" id="ARBA00004496"/>
    </source>
</evidence>
<evidence type="ECO:0000313" key="22">
    <source>
        <dbReference type="EMBL" id="JAH15282.1"/>
    </source>
</evidence>
<dbReference type="InterPro" id="IPR018247">
    <property type="entry name" value="EF_Hand_1_Ca_BS"/>
</dbReference>
<reference evidence="22" key="2">
    <citation type="journal article" date="2015" name="Fish Shellfish Immunol.">
        <title>Early steps in the European eel (Anguilla anguilla)-Vibrio vulnificus interaction in the gills: Role of the RtxA13 toxin.</title>
        <authorList>
            <person name="Callol A."/>
            <person name="Pajuelo D."/>
            <person name="Ebbesson L."/>
            <person name="Teles M."/>
            <person name="MacKenzie S."/>
            <person name="Amaro C."/>
        </authorList>
    </citation>
    <scope>NUCLEOTIDE SEQUENCE</scope>
</reference>
<evidence type="ECO:0000256" key="5">
    <source>
        <dbReference type="ARBA" id="ARBA00022448"/>
    </source>
</evidence>
<evidence type="ECO:0000256" key="4">
    <source>
        <dbReference type="ARBA" id="ARBA00006049"/>
    </source>
</evidence>
<sequence length="80" mass="9367">MLKDEAPRQHVELFFQKMDKNQDGVVTIDEFIDCCQKDENIMRSMQLFETSVTWPNMESCNGGILILQRTQYFPGPSTQY</sequence>
<dbReference type="GO" id="GO:0005777">
    <property type="term" value="C:peroxisome"/>
    <property type="evidence" value="ECO:0007669"/>
    <property type="project" value="UniProtKB-SubCell"/>
</dbReference>
<dbReference type="Gene3D" id="1.10.238.10">
    <property type="entry name" value="EF-hand"/>
    <property type="match status" value="1"/>
</dbReference>
<dbReference type="GO" id="GO:0005509">
    <property type="term" value="F:calcium ion binding"/>
    <property type="evidence" value="ECO:0007669"/>
    <property type="project" value="InterPro"/>
</dbReference>
<dbReference type="Pfam" id="PF00036">
    <property type="entry name" value="EF-hand_1"/>
    <property type="match status" value="1"/>
</dbReference>
<dbReference type="SUPFAM" id="SSF47473">
    <property type="entry name" value="EF-hand"/>
    <property type="match status" value="1"/>
</dbReference>
<evidence type="ECO:0000256" key="14">
    <source>
        <dbReference type="ARBA" id="ARBA00022882"/>
    </source>
</evidence>
<dbReference type="PANTHER" id="PTHR23055">
    <property type="entry name" value="CALCIUM BINDING PROTEINS"/>
    <property type="match status" value="1"/>
</dbReference>
<evidence type="ECO:0000256" key="17">
    <source>
        <dbReference type="ARBA" id="ARBA00023136"/>
    </source>
</evidence>
<evidence type="ECO:0000256" key="12">
    <source>
        <dbReference type="ARBA" id="ARBA00022826"/>
    </source>
</evidence>
<dbReference type="GO" id="GO:0005267">
    <property type="term" value="F:potassium channel activity"/>
    <property type="evidence" value="ECO:0007669"/>
    <property type="project" value="UniProtKB-KW"/>
</dbReference>
<dbReference type="GO" id="GO:0015459">
    <property type="term" value="F:potassium channel regulator activity"/>
    <property type="evidence" value="ECO:0007669"/>
    <property type="project" value="TreeGrafter"/>
</dbReference>
<evidence type="ECO:0000256" key="19">
    <source>
        <dbReference type="ARBA" id="ARBA00023303"/>
    </source>
</evidence>
<organism evidence="22">
    <name type="scientific">Anguilla anguilla</name>
    <name type="common">European freshwater eel</name>
    <name type="synonym">Muraena anguilla</name>
    <dbReference type="NCBI Taxonomy" id="7936"/>
    <lineage>
        <taxon>Eukaryota</taxon>
        <taxon>Metazoa</taxon>
        <taxon>Chordata</taxon>
        <taxon>Craniata</taxon>
        <taxon>Vertebrata</taxon>
        <taxon>Euteleostomi</taxon>
        <taxon>Actinopterygii</taxon>
        <taxon>Neopterygii</taxon>
        <taxon>Teleostei</taxon>
        <taxon>Anguilliformes</taxon>
        <taxon>Anguillidae</taxon>
        <taxon>Anguilla</taxon>
    </lineage>
</organism>
<evidence type="ECO:0000256" key="9">
    <source>
        <dbReference type="ARBA" id="ARBA00022553"/>
    </source>
</evidence>
<keyword evidence="12" id="KW-0631">Potassium channel</keyword>
<protein>
    <recommendedName>
        <fullName evidence="20">Kv channel-interacting protein 4</fullName>
    </recommendedName>
</protein>
<keyword evidence="17" id="KW-0472">Membrane</keyword>
<comment type="similarity">
    <text evidence="4">Belongs to the recoverin family.</text>
</comment>
<evidence type="ECO:0000256" key="1">
    <source>
        <dbReference type="ARBA" id="ARBA00004202"/>
    </source>
</evidence>
<evidence type="ECO:0000256" key="11">
    <source>
        <dbReference type="ARBA" id="ARBA00022737"/>
    </source>
</evidence>
<keyword evidence="5" id="KW-0813">Transport</keyword>
<keyword evidence="13" id="KW-0106">Calcium</keyword>
<keyword evidence="7" id="KW-0963">Cytoplasm</keyword>
<feature type="domain" description="EF-hand" evidence="21">
    <location>
        <begin position="6"/>
        <end position="41"/>
    </location>
</feature>
<keyword evidence="11" id="KW-0677">Repeat</keyword>
<dbReference type="GO" id="GO:0008076">
    <property type="term" value="C:voltage-gated potassium channel complex"/>
    <property type="evidence" value="ECO:0007669"/>
    <property type="project" value="TreeGrafter"/>
</dbReference>
<dbReference type="PANTHER" id="PTHR23055:SF30">
    <property type="entry name" value="KV CHANNEL-INTERACTING PROTEIN 4"/>
    <property type="match status" value="1"/>
</dbReference>
<keyword evidence="8" id="KW-0633">Potassium transport</keyword>
<evidence type="ECO:0000259" key="21">
    <source>
        <dbReference type="PROSITE" id="PS50222"/>
    </source>
</evidence>
<evidence type="ECO:0000256" key="8">
    <source>
        <dbReference type="ARBA" id="ARBA00022538"/>
    </source>
</evidence>
<name>A0A0E9QFM9_ANGAN</name>
<reference evidence="22" key="1">
    <citation type="submission" date="2014-11" db="EMBL/GenBank/DDBJ databases">
        <authorList>
            <person name="Amaro Gonzalez C."/>
        </authorList>
    </citation>
    <scope>NUCLEOTIDE SEQUENCE</scope>
</reference>
<evidence type="ECO:0000256" key="15">
    <source>
        <dbReference type="ARBA" id="ARBA00022958"/>
    </source>
</evidence>
<dbReference type="GO" id="GO:1901379">
    <property type="term" value="P:regulation of potassium ion transmembrane transport"/>
    <property type="evidence" value="ECO:0007669"/>
    <property type="project" value="TreeGrafter"/>
</dbReference>
<dbReference type="PROSITE" id="PS00018">
    <property type="entry name" value="EF_HAND_1"/>
    <property type="match status" value="1"/>
</dbReference>
<keyword evidence="6" id="KW-1003">Cell membrane</keyword>
<comment type="subcellular location">
    <subcellularLocation>
        <location evidence="1">Cell membrane</location>
        <topology evidence="1">Peripheral membrane protein</topology>
    </subcellularLocation>
    <subcellularLocation>
        <location evidence="3">Cytoplasm</location>
    </subcellularLocation>
    <subcellularLocation>
        <location evidence="2">Peroxisome</location>
    </subcellularLocation>
</comment>
<dbReference type="EMBL" id="GBXM01093295">
    <property type="protein sequence ID" value="JAH15282.1"/>
    <property type="molecule type" value="Transcribed_RNA"/>
</dbReference>
<evidence type="ECO:0000256" key="18">
    <source>
        <dbReference type="ARBA" id="ARBA00023140"/>
    </source>
</evidence>
<keyword evidence="10" id="KW-0479">Metal-binding</keyword>
<keyword evidence="19" id="KW-0407">Ion channel</keyword>
<evidence type="ECO:0000256" key="13">
    <source>
        <dbReference type="ARBA" id="ARBA00022837"/>
    </source>
</evidence>
<evidence type="ECO:0000256" key="20">
    <source>
        <dbReference type="ARBA" id="ARBA00040738"/>
    </source>
</evidence>